<dbReference type="PANTHER" id="PTHR43133">
    <property type="entry name" value="RNA POLYMERASE ECF-TYPE SIGMA FACTO"/>
    <property type="match status" value="1"/>
</dbReference>
<dbReference type="AlphaFoldDB" id="A0A418Q8X8"/>
<dbReference type="NCBIfam" id="TIGR02937">
    <property type="entry name" value="sigma70-ECF"/>
    <property type="match status" value="1"/>
</dbReference>
<name>A0A418Q8X8_9CORY</name>
<evidence type="ECO:0000259" key="6">
    <source>
        <dbReference type="Pfam" id="PF04542"/>
    </source>
</evidence>
<dbReference type="Pfam" id="PF08281">
    <property type="entry name" value="Sigma70_r4_2"/>
    <property type="match status" value="1"/>
</dbReference>
<evidence type="ECO:0000256" key="2">
    <source>
        <dbReference type="ARBA" id="ARBA00023015"/>
    </source>
</evidence>
<organism evidence="8 9">
    <name type="scientific">Corynebacterium falsenii</name>
    <dbReference type="NCBI Taxonomy" id="108486"/>
    <lineage>
        <taxon>Bacteria</taxon>
        <taxon>Bacillati</taxon>
        <taxon>Actinomycetota</taxon>
        <taxon>Actinomycetes</taxon>
        <taxon>Mycobacteriales</taxon>
        <taxon>Corynebacteriaceae</taxon>
        <taxon>Corynebacterium</taxon>
    </lineage>
</organism>
<accession>A0A418Q8X8</accession>
<keyword evidence="5" id="KW-0804">Transcription</keyword>
<dbReference type="EMBL" id="QXJK01000002">
    <property type="protein sequence ID" value="RIX36182.1"/>
    <property type="molecule type" value="Genomic_DNA"/>
</dbReference>
<keyword evidence="9" id="KW-1185">Reference proteome</keyword>
<evidence type="ECO:0000313" key="9">
    <source>
        <dbReference type="Proteomes" id="UP000285278"/>
    </source>
</evidence>
<comment type="similarity">
    <text evidence="1">Belongs to the sigma-70 factor family. ECF subfamily.</text>
</comment>
<dbReference type="Gene3D" id="1.10.10.10">
    <property type="entry name" value="Winged helix-like DNA-binding domain superfamily/Winged helix DNA-binding domain"/>
    <property type="match status" value="1"/>
</dbReference>
<evidence type="ECO:0000256" key="1">
    <source>
        <dbReference type="ARBA" id="ARBA00010641"/>
    </source>
</evidence>
<dbReference type="SUPFAM" id="SSF88946">
    <property type="entry name" value="Sigma2 domain of RNA polymerase sigma factors"/>
    <property type="match status" value="1"/>
</dbReference>
<proteinExistence type="inferred from homology"/>
<dbReference type="InterPro" id="IPR013325">
    <property type="entry name" value="RNA_pol_sigma_r2"/>
</dbReference>
<keyword evidence="3" id="KW-0731">Sigma factor</keyword>
<evidence type="ECO:0000259" key="7">
    <source>
        <dbReference type="Pfam" id="PF08281"/>
    </source>
</evidence>
<dbReference type="GO" id="GO:0016987">
    <property type="term" value="F:sigma factor activity"/>
    <property type="evidence" value="ECO:0007669"/>
    <property type="project" value="UniProtKB-KW"/>
</dbReference>
<sequence>MFNDMYAPKFPEHTDEELLRDHIAGVRGAFRELIHRHHRKLWWAIKRADVPREHHMDVFQEGLIRMHRFAANYNGTGRATVSTWITTIMRNAALTYMRKYGREAQPDEHEFTDRVRTVASPRGFREEATVERLDLHRCLRRLSPDLRAVITLTAYYGHSEQEVARQLGIPVGTVKSKKFRARAELQRHLGGVGEYQVAAAG</sequence>
<dbReference type="RefSeq" id="WP_025403873.1">
    <property type="nucleotide sequence ID" value="NZ_CBCRUA010000017.1"/>
</dbReference>
<reference evidence="8 9" key="1">
    <citation type="submission" date="2018-09" db="EMBL/GenBank/DDBJ databases">
        <title>Optimization and identification of Corynebacterium falsenii FN1-14 from fish paste.</title>
        <authorList>
            <person name="Daroonpunt R."/>
            <person name="Tanasupawat S."/>
        </authorList>
    </citation>
    <scope>NUCLEOTIDE SEQUENCE [LARGE SCALE GENOMIC DNA]</scope>
    <source>
        <strain evidence="8 9">FN1-14</strain>
    </source>
</reference>
<dbReference type="InterPro" id="IPR039425">
    <property type="entry name" value="RNA_pol_sigma-70-like"/>
</dbReference>
<dbReference type="Proteomes" id="UP000285278">
    <property type="component" value="Unassembled WGS sequence"/>
</dbReference>
<dbReference type="GO" id="GO:0006352">
    <property type="term" value="P:DNA-templated transcription initiation"/>
    <property type="evidence" value="ECO:0007669"/>
    <property type="project" value="InterPro"/>
</dbReference>
<evidence type="ECO:0000256" key="3">
    <source>
        <dbReference type="ARBA" id="ARBA00023082"/>
    </source>
</evidence>
<comment type="caution">
    <text evidence="8">The sequence shown here is derived from an EMBL/GenBank/DDBJ whole genome shotgun (WGS) entry which is preliminary data.</text>
</comment>
<protein>
    <submittedName>
        <fullName evidence="8">Sigma-70 family RNA polymerase sigma factor</fullName>
    </submittedName>
</protein>
<feature type="domain" description="RNA polymerase sigma-70 region 2" evidence="6">
    <location>
        <begin position="33"/>
        <end position="102"/>
    </location>
</feature>
<evidence type="ECO:0000313" key="8">
    <source>
        <dbReference type="EMBL" id="RIX36182.1"/>
    </source>
</evidence>
<dbReference type="InterPro" id="IPR013249">
    <property type="entry name" value="RNA_pol_sigma70_r4_t2"/>
</dbReference>
<dbReference type="InterPro" id="IPR036388">
    <property type="entry name" value="WH-like_DNA-bd_sf"/>
</dbReference>
<evidence type="ECO:0000256" key="5">
    <source>
        <dbReference type="ARBA" id="ARBA00023163"/>
    </source>
</evidence>
<dbReference type="InterPro" id="IPR007627">
    <property type="entry name" value="RNA_pol_sigma70_r2"/>
</dbReference>
<dbReference type="OrthoDB" id="9780326at2"/>
<dbReference type="CDD" id="cd06171">
    <property type="entry name" value="Sigma70_r4"/>
    <property type="match status" value="1"/>
</dbReference>
<dbReference type="Gene3D" id="1.10.1740.10">
    <property type="match status" value="1"/>
</dbReference>
<dbReference type="InterPro" id="IPR013324">
    <property type="entry name" value="RNA_pol_sigma_r3/r4-like"/>
</dbReference>
<gene>
    <name evidence="8" type="ORF">D3M95_02545</name>
</gene>
<dbReference type="SUPFAM" id="SSF88659">
    <property type="entry name" value="Sigma3 and sigma4 domains of RNA polymerase sigma factors"/>
    <property type="match status" value="1"/>
</dbReference>
<evidence type="ECO:0000256" key="4">
    <source>
        <dbReference type="ARBA" id="ARBA00023125"/>
    </source>
</evidence>
<dbReference type="STRING" id="1451189.CFAL_11795"/>
<keyword evidence="4" id="KW-0238">DNA-binding</keyword>
<feature type="domain" description="RNA polymerase sigma factor 70 region 4 type 2" evidence="7">
    <location>
        <begin position="133"/>
        <end position="185"/>
    </location>
</feature>
<dbReference type="GO" id="GO:0003677">
    <property type="term" value="F:DNA binding"/>
    <property type="evidence" value="ECO:0007669"/>
    <property type="project" value="UniProtKB-KW"/>
</dbReference>
<dbReference type="Pfam" id="PF04542">
    <property type="entry name" value="Sigma70_r2"/>
    <property type="match status" value="1"/>
</dbReference>
<dbReference type="PANTHER" id="PTHR43133:SF8">
    <property type="entry name" value="RNA POLYMERASE SIGMA FACTOR HI_1459-RELATED"/>
    <property type="match status" value="1"/>
</dbReference>
<dbReference type="InterPro" id="IPR014284">
    <property type="entry name" value="RNA_pol_sigma-70_dom"/>
</dbReference>
<keyword evidence="2" id="KW-0805">Transcription regulation</keyword>